<dbReference type="SUPFAM" id="SSF55781">
    <property type="entry name" value="GAF domain-like"/>
    <property type="match status" value="1"/>
</dbReference>
<gene>
    <name evidence="6" type="ORF">ATO9_18990</name>
</gene>
<dbReference type="GO" id="GO:0045892">
    <property type="term" value="P:negative regulation of DNA-templated transcription"/>
    <property type="evidence" value="ECO:0007669"/>
    <property type="project" value="TreeGrafter"/>
</dbReference>
<name>A0A0A0E8F1_9RHOB</name>
<feature type="domain" description="IclR-ED" evidence="5">
    <location>
        <begin position="82"/>
        <end position="264"/>
    </location>
</feature>
<dbReference type="InterPro" id="IPR036388">
    <property type="entry name" value="WH-like_DNA-bd_sf"/>
</dbReference>
<keyword evidence="2" id="KW-0238">DNA-binding</keyword>
<reference evidence="6 7" key="1">
    <citation type="journal article" date="2015" name="Antonie Van Leeuwenhoek">
        <title>Pseudooceanicola atlanticus gen. nov. sp. nov., isolated from surface seawater of the Atlantic Ocean and reclassification of Oceanicola batsensis, Oceanicola marinus, Oceanicola nitratireducens, Oceanicola nanhaiensis, Oceanicola antarcticus and Oceanicola flagellatus, as Pseudooceanicola batsensis comb. nov., Pseudooceanicola marinus comb. nov., Pseudooceanicola nitratireducens comb. nov., Pseudooceanicola nanhaiensis comb. nov., Pseudooceanicola antarcticus comb. nov., and Pseudooceanicola flagellatus comb. nov.</title>
        <authorList>
            <person name="Lai Q."/>
            <person name="Li G."/>
            <person name="Liu X."/>
            <person name="Du Y."/>
            <person name="Sun F."/>
            <person name="Shao Z."/>
        </authorList>
    </citation>
    <scope>NUCLEOTIDE SEQUENCE [LARGE SCALE GENOMIC DNA]</scope>
    <source>
        <strain evidence="6 7">22II-s11g</strain>
    </source>
</reference>
<dbReference type="PROSITE" id="PS51077">
    <property type="entry name" value="HTH_ICLR"/>
    <property type="match status" value="1"/>
</dbReference>
<keyword evidence="7" id="KW-1185">Reference proteome</keyword>
<dbReference type="Pfam" id="PF09339">
    <property type="entry name" value="HTH_IclR"/>
    <property type="match status" value="1"/>
</dbReference>
<evidence type="ECO:0000256" key="1">
    <source>
        <dbReference type="ARBA" id="ARBA00023015"/>
    </source>
</evidence>
<keyword evidence="1" id="KW-0805">Transcription regulation</keyword>
<dbReference type="InterPro" id="IPR036390">
    <property type="entry name" value="WH_DNA-bd_sf"/>
</dbReference>
<dbReference type="Pfam" id="PF01614">
    <property type="entry name" value="IclR_C"/>
    <property type="match status" value="1"/>
</dbReference>
<feature type="domain" description="HTH iclR-type" evidence="4">
    <location>
        <begin position="21"/>
        <end position="81"/>
    </location>
</feature>
<comment type="caution">
    <text evidence="6">The sequence shown here is derived from an EMBL/GenBank/DDBJ whole genome shotgun (WGS) entry which is preliminary data.</text>
</comment>
<sequence length="274" mass="30176">MTMKTAQSDPAEAAGRTSEGPRSLTRILALFDLLARCKRHMSLSELSIAIDCPKSSLLVLLRPLTEKGYLMREEDNYFLGPRIFQFAQSILTNHPFESVLRGVMNDVVNQTGETILFAVRDGEKVIYSSVIESPQPVRYVAQQGINRPLFCSASGLVMLAFDTQQELDDYFRRTELKPLTPNSITDENELRGLISEIRKTGYSSTAGTAHVDAAGFGVPVFRADGHLAGALVIGAPLERAKRNKKRYVAAAKTAAEQLSRALGYRSEVGETGRH</sequence>
<evidence type="ECO:0000259" key="4">
    <source>
        <dbReference type="PROSITE" id="PS51077"/>
    </source>
</evidence>
<evidence type="ECO:0000256" key="3">
    <source>
        <dbReference type="ARBA" id="ARBA00023163"/>
    </source>
</evidence>
<evidence type="ECO:0000256" key="2">
    <source>
        <dbReference type="ARBA" id="ARBA00023125"/>
    </source>
</evidence>
<dbReference type="AlphaFoldDB" id="A0A0A0E8F1"/>
<dbReference type="InterPro" id="IPR050707">
    <property type="entry name" value="HTH_MetabolicPath_Reg"/>
</dbReference>
<keyword evidence="3" id="KW-0804">Transcription</keyword>
<dbReference type="PROSITE" id="PS51078">
    <property type="entry name" value="ICLR_ED"/>
    <property type="match status" value="1"/>
</dbReference>
<dbReference type="InterPro" id="IPR014757">
    <property type="entry name" value="Tscrpt_reg_IclR_C"/>
</dbReference>
<dbReference type="GO" id="GO:0003700">
    <property type="term" value="F:DNA-binding transcription factor activity"/>
    <property type="evidence" value="ECO:0007669"/>
    <property type="project" value="TreeGrafter"/>
</dbReference>
<dbReference type="SUPFAM" id="SSF46785">
    <property type="entry name" value="Winged helix' DNA-binding domain"/>
    <property type="match status" value="1"/>
</dbReference>
<dbReference type="PANTHER" id="PTHR30136:SF24">
    <property type="entry name" value="HTH-TYPE TRANSCRIPTIONAL REPRESSOR ALLR"/>
    <property type="match status" value="1"/>
</dbReference>
<evidence type="ECO:0000313" key="6">
    <source>
        <dbReference type="EMBL" id="KGM47276.1"/>
    </source>
</evidence>
<protein>
    <submittedName>
        <fullName evidence="6">IclR family transcriptional regulator</fullName>
    </submittedName>
</protein>
<accession>A0A0A0E8F1</accession>
<dbReference type="GO" id="GO:0003677">
    <property type="term" value="F:DNA binding"/>
    <property type="evidence" value="ECO:0007669"/>
    <property type="project" value="UniProtKB-KW"/>
</dbReference>
<dbReference type="Gene3D" id="1.10.10.10">
    <property type="entry name" value="Winged helix-like DNA-binding domain superfamily/Winged helix DNA-binding domain"/>
    <property type="match status" value="1"/>
</dbReference>
<dbReference type="SMART" id="SM00346">
    <property type="entry name" value="HTH_ICLR"/>
    <property type="match status" value="1"/>
</dbReference>
<dbReference type="STRING" id="1461694.ATO9_18990"/>
<evidence type="ECO:0000259" key="5">
    <source>
        <dbReference type="PROSITE" id="PS51078"/>
    </source>
</evidence>
<dbReference type="InterPro" id="IPR029016">
    <property type="entry name" value="GAF-like_dom_sf"/>
</dbReference>
<evidence type="ECO:0000313" key="7">
    <source>
        <dbReference type="Proteomes" id="UP000030004"/>
    </source>
</evidence>
<dbReference type="Proteomes" id="UP000030004">
    <property type="component" value="Unassembled WGS sequence"/>
</dbReference>
<dbReference type="InterPro" id="IPR005471">
    <property type="entry name" value="Tscrpt_reg_IclR_N"/>
</dbReference>
<proteinExistence type="predicted"/>
<dbReference type="PANTHER" id="PTHR30136">
    <property type="entry name" value="HELIX-TURN-HELIX TRANSCRIPTIONAL REGULATOR, ICLR FAMILY"/>
    <property type="match status" value="1"/>
</dbReference>
<organism evidence="6 7">
    <name type="scientific">Pseudooceanicola atlanticus</name>
    <dbReference type="NCBI Taxonomy" id="1461694"/>
    <lineage>
        <taxon>Bacteria</taxon>
        <taxon>Pseudomonadati</taxon>
        <taxon>Pseudomonadota</taxon>
        <taxon>Alphaproteobacteria</taxon>
        <taxon>Rhodobacterales</taxon>
        <taxon>Paracoccaceae</taxon>
        <taxon>Pseudooceanicola</taxon>
    </lineage>
</organism>
<dbReference type="Gene3D" id="3.30.450.40">
    <property type="match status" value="1"/>
</dbReference>
<dbReference type="EMBL" id="AQQX01000012">
    <property type="protein sequence ID" value="KGM47276.1"/>
    <property type="molecule type" value="Genomic_DNA"/>
</dbReference>
<dbReference type="eggNOG" id="COG1414">
    <property type="taxonomic scope" value="Bacteria"/>
</dbReference>